<feature type="region of interest" description="Disordered" evidence="1">
    <location>
        <begin position="204"/>
        <end position="250"/>
    </location>
</feature>
<evidence type="ECO:0000259" key="3">
    <source>
        <dbReference type="SMART" id="SM00014"/>
    </source>
</evidence>
<comment type="caution">
    <text evidence="4">The sequence shown here is derived from an EMBL/GenBank/DDBJ whole genome shotgun (WGS) entry which is preliminary data.</text>
</comment>
<dbReference type="Pfam" id="PF01569">
    <property type="entry name" value="PAP2"/>
    <property type="match status" value="1"/>
</dbReference>
<feature type="transmembrane region" description="Helical" evidence="2">
    <location>
        <begin position="74"/>
        <end position="93"/>
    </location>
</feature>
<dbReference type="InterPro" id="IPR000326">
    <property type="entry name" value="PAP2/HPO"/>
</dbReference>
<gene>
    <name evidence="4" type="ORF">CKO42_06675</name>
</gene>
<feature type="compositionally biased region" description="Low complexity" evidence="1">
    <location>
        <begin position="238"/>
        <end position="250"/>
    </location>
</feature>
<reference evidence="4 5" key="1">
    <citation type="journal article" date="2020" name="Microorganisms">
        <title>Osmotic Adaptation and Compatible Solute Biosynthesis of Phototrophic Bacteria as Revealed from Genome Analyses.</title>
        <authorList>
            <person name="Imhoff J.F."/>
            <person name="Rahn T."/>
            <person name="Kunzel S."/>
            <person name="Keller A."/>
            <person name="Neulinger S.C."/>
        </authorList>
    </citation>
    <scope>NUCLEOTIDE SEQUENCE [LARGE SCALE GENOMIC DNA]</scope>
    <source>
        <strain evidence="4 5">DSM 25653</strain>
    </source>
</reference>
<dbReference type="Gene3D" id="1.20.144.10">
    <property type="entry name" value="Phosphatidic acid phosphatase type 2/haloperoxidase"/>
    <property type="match status" value="1"/>
</dbReference>
<evidence type="ECO:0000256" key="1">
    <source>
        <dbReference type="SAM" id="MobiDB-lite"/>
    </source>
</evidence>
<feature type="transmembrane region" description="Helical" evidence="2">
    <location>
        <begin position="135"/>
        <end position="163"/>
    </location>
</feature>
<dbReference type="SUPFAM" id="SSF48317">
    <property type="entry name" value="Acid phosphatase/Vanadium-dependent haloperoxidase"/>
    <property type="match status" value="1"/>
</dbReference>
<evidence type="ECO:0000256" key="2">
    <source>
        <dbReference type="SAM" id="Phobius"/>
    </source>
</evidence>
<feature type="domain" description="Phosphatidic acid phosphatase type 2/haloperoxidase" evidence="3">
    <location>
        <begin position="74"/>
        <end position="194"/>
    </location>
</feature>
<keyword evidence="5" id="KW-1185">Reference proteome</keyword>
<accession>A0A9X1B362</accession>
<feature type="compositionally biased region" description="Low complexity" evidence="1">
    <location>
        <begin position="208"/>
        <end position="224"/>
    </location>
</feature>
<evidence type="ECO:0000313" key="4">
    <source>
        <dbReference type="EMBL" id="MBK1618133.1"/>
    </source>
</evidence>
<keyword evidence="2" id="KW-0472">Membrane</keyword>
<dbReference type="InterPro" id="IPR036938">
    <property type="entry name" value="PAP2/HPO_sf"/>
</dbReference>
<sequence length="250" mass="26421">MYGSIDEVLVIVGLGLIGAWAIGRRHASAASSAQSGIDAPEAKAMRVVLTRRGDLRLAKPSKSTAVWRISGRQLGFLLLLLALVPGLIVNQVFKEHWGRARPIQLEPFGGHRTFTPAFVVSDQNGGSFSSGHVAAAAWLVAVPVVLFGVSSIWTGVALLYLLAMVLARMAAGAHFLSDTLTSILLVWLGFLILQRLLPLEPPGTSVLGSDPGSSSDSDSDSGSGAVSDRNARAEPLLQRQAKAPAKQARR</sequence>
<evidence type="ECO:0000313" key="5">
    <source>
        <dbReference type="Proteomes" id="UP001138768"/>
    </source>
</evidence>
<feature type="transmembrane region" description="Helical" evidence="2">
    <location>
        <begin position="175"/>
        <end position="197"/>
    </location>
</feature>
<dbReference type="Proteomes" id="UP001138768">
    <property type="component" value="Unassembled WGS sequence"/>
</dbReference>
<dbReference type="SMART" id="SM00014">
    <property type="entry name" value="acidPPc"/>
    <property type="match status" value="1"/>
</dbReference>
<keyword evidence="2" id="KW-1133">Transmembrane helix</keyword>
<proteinExistence type="predicted"/>
<dbReference type="EMBL" id="NRRY01000007">
    <property type="protein sequence ID" value="MBK1618133.1"/>
    <property type="molecule type" value="Genomic_DNA"/>
</dbReference>
<name>A0A9X1B362_9GAMM</name>
<dbReference type="AlphaFoldDB" id="A0A9X1B362"/>
<organism evidence="4 5">
    <name type="scientific">Lamprobacter modestohalophilus</name>
    <dbReference type="NCBI Taxonomy" id="1064514"/>
    <lineage>
        <taxon>Bacteria</taxon>
        <taxon>Pseudomonadati</taxon>
        <taxon>Pseudomonadota</taxon>
        <taxon>Gammaproteobacteria</taxon>
        <taxon>Chromatiales</taxon>
        <taxon>Chromatiaceae</taxon>
        <taxon>Lamprobacter</taxon>
    </lineage>
</organism>
<keyword evidence="2" id="KW-0812">Transmembrane</keyword>
<protein>
    <recommendedName>
        <fullName evidence="3">Phosphatidic acid phosphatase type 2/haloperoxidase domain-containing protein</fullName>
    </recommendedName>
</protein>